<feature type="region of interest" description="Disordered" evidence="5">
    <location>
        <begin position="201"/>
        <end position="235"/>
    </location>
</feature>
<proteinExistence type="inferred from homology"/>
<dbReference type="InterPro" id="IPR051187">
    <property type="entry name" value="Pre-mRNA_3'-end_processing_reg"/>
</dbReference>
<evidence type="ECO:0000256" key="5">
    <source>
        <dbReference type="SAM" id="MobiDB-lite"/>
    </source>
</evidence>
<evidence type="ECO:0000256" key="3">
    <source>
        <dbReference type="ARBA" id="ARBA00022664"/>
    </source>
</evidence>
<dbReference type="EMBL" id="MU005786">
    <property type="protein sequence ID" value="KAF2703597.1"/>
    <property type="molecule type" value="Genomic_DNA"/>
</dbReference>
<evidence type="ECO:0000313" key="8">
    <source>
        <dbReference type="Proteomes" id="UP000799428"/>
    </source>
</evidence>
<feature type="region of interest" description="Disordered" evidence="5">
    <location>
        <begin position="1"/>
        <end position="24"/>
    </location>
</feature>
<dbReference type="PANTHER" id="PTHR13484:SF0">
    <property type="entry name" value="PRE-MRNA 3'-END-PROCESSING FACTOR FIP1"/>
    <property type="match status" value="1"/>
</dbReference>
<dbReference type="InterPro" id="IPR007854">
    <property type="entry name" value="Fip1_dom"/>
</dbReference>
<keyword evidence="3" id="KW-0507">mRNA processing</keyword>
<comment type="subcellular location">
    <subcellularLocation>
        <location evidence="1">Nucleus</location>
    </subcellularLocation>
</comment>
<evidence type="ECO:0000256" key="2">
    <source>
        <dbReference type="ARBA" id="ARBA00007459"/>
    </source>
</evidence>
<feature type="region of interest" description="Disordered" evidence="5">
    <location>
        <begin position="270"/>
        <end position="307"/>
    </location>
</feature>
<dbReference type="GO" id="GO:0006397">
    <property type="term" value="P:mRNA processing"/>
    <property type="evidence" value="ECO:0007669"/>
    <property type="project" value="UniProtKB-KW"/>
</dbReference>
<keyword evidence="8" id="KW-1185">Reference proteome</keyword>
<protein>
    <recommendedName>
        <fullName evidence="6">Pre-mRNA polyadenylation factor Fip1 domain-containing protein</fullName>
    </recommendedName>
</protein>
<dbReference type="AlphaFoldDB" id="A0A6G1JTV2"/>
<gene>
    <name evidence="7" type="ORF">K504DRAFT_173589</name>
</gene>
<keyword evidence="4" id="KW-0539">Nucleus</keyword>
<feature type="compositionally biased region" description="Low complexity" evidence="5">
    <location>
        <begin position="13"/>
        <end position="24"/>
    </location>
</feature>
<dbReference type="Proteomes" id="UP000799428">
    <property type="component" value="Unassembled WGS sequence"/>
</dbReference>
<name>A0A6G1JTV2_9PLEO</name>
<reference evidence="7" key="1">
    <citation type="journal article" date="2020" name="Stud. Mycol.">
        <title>101 Dothideomycetes genomes: a test case for predicting lifestyles and emergence of pathogens.</title>
        <authorList>
            <person name="Haridas S."/>
            <person name="Albert R."/>
            <person name="Binder M."/>
            <person name="Bloem J."/>
            <person name="Labutti K."/>
            <person name="Salamov A."/>
            <person name="Andreopoulos B."/>
            <person name="Baker S."/>
            <person name="Barry K."/>
            <person name="Bills G."/>
            <person name="Bluhm B."/>
            <person name="Cannon C."/>
            <person name="Castanera R."/>
            <person name="Culley D."/>
            <person name="Daum C."/>
            <person name="Ezra D."/>
            <person name="Gonzalez J."/>
            <person name="Henrissat B."/>
            <person name="Kuo A."/>
            <person name="Liang C."/>
            <person name="Lipzen A."/>
            <person name="Lutzoni F."/>
            <person name="Magnuson J."/>
            <person name="Mondo S."/>
            <person name="Nolan M."/>
            <person name="Ohm R."/>
            <person name="Pangilinan J."/>
            <person name="Park H.-J."/>
            <person name="Ramirez L."/>
            <person name="Alfaro M."/>
            <person name="Sun H."/>
            <person name="Tritt A."/>
            <person name="Yoshinaga Y."/>
            <person name="Zwiers L.-H."/>
            <person name="Turgeon B."/>
            <person name="Goodwin S."/>
            <person name="Spatafora J."/>
            <person name="Crous P."/>
            <person name="Grigoriev I."/>
        </authorList>
    </citation>
    <scope>NUCLEOTIDE SEQUENCE</scope>
    <source>
        <strain evidence="7">CBS 279.74</strain>
    </source>
</reference>
<feature type="region of interest" description="Disordered" evidence="5">
    <location>
        <begin position="60"/>
        <end position="104"/>
    </location>
</feature>
<organism evidence="7 8">
    <name type="scientific">Pleomassaria siparia CBS 279.74</name>
    <dbReference type="NCBI Taxonomy" id="1314801"/>
    <lineage>
        <taxon>Eukaryota</taxon>
        <taxon>Fungi</taxon>
        <taxon>Dikarya</taxon>
        <taxon>Ascomycota</taxon>
        <taxon>Pezizomycotina</taxon>
        <taxon>Dothideomycetes</taxon>
        <taxon>Pleosporomycetidae</taxon>
        <taxon>Pleosporales</taxon>
        <taxon>Pleomassariaceae</taxon>
        <taxon>Pleomassaria</taxon>
    </lineage>
</organism>
<feature type="domain" description="Pre-mRNA polyadenylation factor Fip1" evidence="6">
    <location>
        <begin position="133"/>
        <end position="175"/>
    </location>
</feature>
<feature type="compositionally biased region" description="Polar residues" evidence="5">
    <location>
        <begin position="85"/>
        <end position="104"/>
    </location>
</feature>
<evidence type="ECO:0000313" key="7">
    <source>
        <dbReference type="EMBL" id="KAF2703597.1"/>
    </source>
</evidence>
<dbReference type="Pfam" id="PF05182">
    <property type="entry name" value="Fip1"/>
    <property type="match status" value="1"/>
</dbReference>
<dbReference type="GO" id="GO:0005847">
    <property type="term" value="C:mRNA cleavage and polyadenylation specificity factor complex"/>
    <property type="evidence" value="ECO:0007669"/>
    <property type="project" value="TreeGrafter"/>
</dbReference>
<sequence>MRARATTVMSPWTRASSRARTTRTTRTMRAIRCARPHNKHPIEANIAQDIDFIIEKPKVAPRNNVPSEPKESKAIKIEAPPQPSTTPAQGSKSTALSAPLQSGNEYPAVRTSTIDLTADPTYTPLGKPISQVDIDADLAESSKPWRLPGADQSDYFNYGFDEFNWEMYRQRQFNMTTQISAQKAEVDQLQAMLGGMVAGGAPSAPSGRVPGAPTGPAAQGGGMPGGMPPGGPNEEQMAMMFQMAAQTGDMSAMQDMQNYMTAMQNQGMAGGGGFGGQQQGGGAGYGQQGNQGGGGAGRGARRGRGNW</sequence>
<dbReference type="OrthoDB" id="1917198at2759"/>
<evidence type="ECO:0000259" key="6">
    <source>
        <dbReference type="Pfam" id="PF05182"/>
    </source>
</evidence>
<evidence type="ECO:0000256" key="1">
    <source>
        <dbReference type="ARBA" id="ARBA00004123"/>
    </source>
</evidence>
<accession>A0A6G1JTV2</accession>
<feature type="compositionally biased region" description="Gly residues" evidence="5">
    <location>
        <begin position="270"/>
        <end position="298"/>
    </location>
</feature>
<comment type="similarity">
    <text evidence="2">Belongs to the FIP1 family.</text>
</comment>
<dbReference type="PANTHER" id="PTHR13484">
    <property type="entry name" value="FIP1-LIKE 1 PROTEIN"/>
    <property type="match status" value="1"/>
</dbReference>
<evidence type="ECO:0000256" key="4">
    <source>
        <dbReference type="ARBA" id="ARBA00023242"/>
    </source>
</evidence>